<proteinExistence type="predicted"/>
<evidence type="ECO:0000313" key="1">
    <source>
        <dbReference type="EMBL" id="RUO16167.1"/>
    </source>
</evidence>
<gene>
    <name evidence="1" type="ORF">EJK54_0991</name>
</gene>
<sequence length="48" mass="5822">MFTHYTNFHSKHQSPAFKVCRQPLKYPLKYHQNFQAVLTKSQRKLTQN</sequence>
<accession>A0ABY0BJS4</accession>
<comment type="caution">
    <text evidence="1">The sequence shown here is derived from an EMBL/GenBank/DDBJ whole genome shotgun (WGS) entry which is preliminary data.</text>
</comment>
<reference evidence="1 2" key="1">
    <citation type="submission" date="2018-12" db="EMBL/GenBank/DDBJ databases">
        <title>Persistence of Moraxella catarrhalis in Chronic Obstructive Pulmonary Disease and Regulation of the Hag/MID Adhesin.</title>
        <authorList>
            <person name="Murphy T."/>
            <person name="Zhao X."/>
            <person name="Vyas G."/>
            <person name="Aluvathingal J."/>
            <person name="Nadendla S."/>
            <person name="Tallon L."/>
            <person name="Tettelin H."/>
        </authorList>
    </citation>
    <scope>NUCLEOTIDE SEQUENCE [LARGE SCALE GENOMIC DNA]</scope>
    <source>
        <strain evidence="1 2">173P27B1</strain>
    </source>
</reference>
<dbReference type="Proteomes" id="UP000268436">
    <property type="component" value="Unassembled WGS sequence"/>
</dbReference>
<evidence type="ECO:0000313" key="2">
    <source>
        <dbReference type="Proteomes" id="UP000268436"/>
    </source>
</evidence>
<keyword evidence="2" id="KW-1185">Reference proteome</keyword>
<organism evidence="1 2">
    <name type="scientific">Moraxella catarrhalis</name>
    <name type="common">Branhamella catarrhalis</name>
    <dbReference type="NCBI Taxonomy" id="480"/>
    <lineage>
        <taxon>Bacteria</taxon>
        <taxon>Pseudomonadati</taxon>
        <taxon>Pseudomonadota</taxon>
        <taxon>Gammaproteobacteria</taxon>
        <taxon>Moraxellales</taxon>
        <taxon>Moraxellaceae</taxon>
        <taxon>Moraxella</taxon>
    </lineage>
</organism>
<name>A0ABY0BJS4_MORCA</name>
<dbReference type="EMBL" id="RYER01000018">
    <property type="protein sequence ID" value="RUO16167.1"/>
    <property type="molecule type" value="Genomic_DNA"/>
</dbReference>
<protein>
    <submittedName>
        <fullName evidence="1">Uncharacterized protein</fullName>
    </submittedName>
</protein>